<dbReference type="Proteomes" id="UP000318053">
    <property type="component" value="Unassembled WGS sequence"/>
</dbReference>
<keyword evidence="1" id="KW-0812">Transmembrane</keyword>
<proteinExistence type="predicted"/>
<evidence type="ECO:0000313" key="3">
    <source>
        <dbReference type="Proteomes" id="UP000318053"/>
    </source>
</evidence>
<comment type="caution">
    <text evidence="2">The sequence shown here is derived from an EMBL/GenBank/DDBJ whole genome shotgun (WGS) entry which is preliminary data.</text>
</comment>
<keyword evidence="1" id="KW-0472">Membrane</keyword>
<dbReference type="RefSeq" id="WP_146390885.1">
    <property type="nucleotide sequence ID" value="NZ_SJPK01000003.1"/>
</dbReference>
<gene>
    <name evidence="2" type="ORF">CA85_18220</name>
</gene>
<feature type="transmembrane region" description="Helical" evidence="1">
    <location>
        <begin position="61"/>
        <end position="80"/>
    </location>
</feature>
<reference evidence="2 3" key="1">
    <citation type="submission" date="2019-02" db="EMBL/GenBank/DDBJ databases">
        <title>Deep-cultivation of Planctomycetes and their phenomic and genomic characterization uncovers novel biology.</title>
        <authorList>
            <person name="Wiegand S."/>
            <person name="Jogler M."/>
            <person name="Boedeker C."/>
            <person name="Pinto D."/>
            <person name="Vollmers J."/>
            <person name="Rivas-Marin E."/>
            <person name="Kohn T."/>
            <person name="Peeters S.H."/>
            <person name="Heuer A."/>
            <person name="Rast P."/>
            <person name="Oberbeckmann S."/>
            <person name="Bunk B."/>
            <person name="Jeske O."/>
            <person name="Meyerdierks A."/>
            <person name="Storesund J.E."/>
            <person name="Kallscheuer N."/>
            <person name="Luecker S."/>
            <person name="Lage O.M."/>
            <person name="Pohl T."/>
            <person name="Merkel B.J."/>
            <person name="Hornburger P."/>
            <person name="Mueller R.-W."/>
            <person name="Bruemmer F."/>
            <person name="Labrenz M."/>
            <person name="Spormann A.M."/>
            <person name="Op Den Camp H."/>
            <person name="Overmann J."/>
            <person name="Amann R."/>
            <person name="Jetten M.S.M."/>
            <person name="Mascher T."/>
            <person name="Medema M.H."/>
            <person name="Devos D.P."/>
            <person name="Kaster A.-K."/>
            <person name="Ovreas L."/>
            <person name="Rohde M."/>
            <person name="Galperin M.Y."/>
            <person name="Jogler C."/>
        </authorList>
    </citation>
    <scope>NUCLEOTIDE SEQUENCE [LARGE SCALE GENOMIC DNA]</scope>
    <source>
        <strain evidence="2 3">CA85</strain>
    </source>
</reference>
<name>A0A5C5YEU0_9BACT</name>
<dbReference type="OrthoDB" id="261597at2"/>
<dbReference type="PANTHER" id="PTHR34351">
    <property type="entry name" value="SLR1927 PROTEIN-RELATED"/>
    <property type="match status" value="1"/>
</dbReference>
<evidence type="ECO:0000256" key="1">
    <source>
        <dbReference type="SAM" id="Phobius"/>
    </source>
</evidence>
<dbReference type="EMBL" id="SJPK01000003">
    <property type="protein sequence ID" value="TWT73353.1"/>
    <property type="molecule type" value="Genomic_DNA"/>
</dbReference>
<accession>A0A5C5YEU0</accession>
<keyword evidence="1" id="KW-1133">Transmembrane helix</keyword>
<dbReference type="PANTHER" id="PTHR34351:SF1">
    <property type="entry name" value="SLR1927 PROTEIN"/>
    <property type="match status" value="1"/>
</dbReference>
<dbReference type="AlphaFoldDB" id="A0A5C5YEU0"/>
<evidence type="ECO:0000313" key="2">
    <source>
        <dbReference type="EMBL" id="TWT73353.1"/>
    </source>
</evidence>
<keyword evidence="3" id="KW-1185">Reference proteome</keyword>
<organism evidence="2 3">
    <name type="scientific">Allorhodopirellula solitaria</name>
    <dbReference type="NCBI Taxonomy" id="2527987"/>
    <lineage>
        <taxon>Bacteria</taxon>
        <taxon>Pseudomonadati</taxon>
        <taxon>Planctomycetota</taxon>
        <taxon>Planctomycetia</taxon>
        <taxon>Pirellulales</taxon>
        <taxon>Pirellulaceae</taxon>
        <taxon>Allorhodopirellula</taxon>
    </lineage>
</organism>
<feature type="transmembrane region" description="Helical" evidence="1">
    <location>
        <begin position="37"/>
        <end position="54"/>
    </location>
</feature>
<sequence length="406" mass="44521">MAVSHEVSKEPSWLARALTTDFCPGANRFVYWLKEPVGWFVAAMFASVLIGLYFAPIGWTLAALLGALILVGMAWPWVAVRAVACSLRPSTNRVQEGELCDWSLTVCNRLPVPIWGLAIVGFQDHPTEEGSVAENVPAVALASVRGLSTCSYRFSIRPTLRGPYPRADASLACSFPFGIWTAKRTVADTKAMTVWPQVFPIAGQNSMAGRRRAEHGTGDRSGHRDDFIGLRPYRRGDCVKHVNWVATARSDALIVTERSGPQSPTLRVVVDTAEGSTRDEIADRIRVAASVLADLHQSSCSLRVQIGDRRLVPTPGRRGLIQLMDALANVPLDGDQSRPRLVQPHGVTGLSISTDNDGNPLVCSTDPAVHRRAATELQRRVVNRQFDLADQLWMFWTEARDAHLVA</sequence>
<protein>
    <submittedName>
        <fullName evidence="2">Uncharacterized protein</fullName>
    </submittedName>
</protein>